<accession>A0A919YE51</accession>
<evidence type="ECO:0000313" key="2">
    <source>
        <dbReference type="Proteomes" id="UP000682811"/>
    </source>
</evidence>
<sequence>MGNFIVLVPVMTLRELVAAKRNHDCILSLLVTTSDLTPPEKKEAEQFKVDYWYGGLNQFTIERLTEHFQLEEE</sequence>
<dbReference type="Proteomes" id="UP000682811">
    <property type="component" value="Unassembled WGS sequence"/>
</dbReference>
<name>A0A919YE51_9BACL</name>
<gene>
    <name evidence="1" type="ORF">J34TS1_15570</name>
</gene>
<dbReference type="AlphaFoldDB" id="A0A919YE51"/>
<evidence type="ECO:0000313" key="1">
    <source>
        <dbReference type="EMBL" id="GIO46792.1"/>
    </source>
</evidence>
<reference evidence="1 2" key="1">
    <citation type="submission" date="2021-03" db="EMBL/GenBank/DDBJ databases">
        <title>Antimicrobial resistance genes in bacteria isolated from Japanese honey, and their potential for conferring macrolide and lincosamide resistance in the American foulbrood pathogen Paenibacillus larvae.</title>
        <authorList>
            <person name="Okamoto M."/>
            <person name="Kumagai M."/>
            <person name="Kanamori H."/>
            <person name="Takamatsu D."/>
        </authorList>
    </citation>
    <scope>NUCLEOTIDE SEQUENCE [LARGE SCALE GENOMIC DNA]</scope>
    <source>
        <strain evidence="1 2">J34TS1</strain>
    </source>
</reference>
<dbReference type="RefSeq" id="WP_212977883.1">
    <property type="nucleotide sequence ID" value="NZ_AP025343.1"/>
</dbReference>
<protein>
    <submittedName>
        <fullName evidence="1">Uncharacterized protein</fullName>
    </submittedName>
</protein>
<proteinExistence type="predicted"/>
<comment type="caution">
    <text evidence="1">The sequence shown here is derived from an EMBL/GenBank/DDBJ whole genome shotgun (WGS) entry which is preliminary data.</text>
</comment>
<keyword evidence="2" id="KW-1185">Reference proteome</keyword>
<organism evidence="1 2">
    <name type="scientific">Paenibacillus azoreducens</name>
    <dbReference type="NCBI Taxonomy" id="116718"/>
    <lineage>
        <taxon>Bacteria</taxon>
        <taxon>Bacillati</taxon>
        <taxon>Bacillota</taxon>
        <taxon>Bacilli</taxon>
        <taxon>Bacillales</taxon>
        <taxon>Paenibacillaceae</taxon>
        <taxon>Paenibacillus</taxon>
    </lineage>
</organism>
<dbReference type="EMBL" id="BORT01000005">
    <property type="protein sequence ID" value="GIO46792.1"/>
    <property type="molecule type" value="Genomic_DNA"/>
</dbReference>